<dbReference type="EMBL" id="JASEJX010000011">
    <property type="protein sequence ID" value="KAK4520012.1"/>
    <property type="molecule type" value="Genomic_DNA"/>
</dbReference>
<gene>
    <name evidence="1" type="ORF">ATC70_008140</name>
</gene>
<comment type="caution">
    <text evidence="1">The sequence shown here is derived from an EMBL/GenBank/DDBJ whole genome shotgun (WGS) entry which is preliminary data.</text>
</comment>
<dbReference type="GeneID" id="89951826"/>
<organism evidence="1 2">
    <name type="scientific">Mucor velutinosus</name>
    <dbReference type="NCBI Taxonomy" id="708070"/>
    <lineage>
        <taxon>Eukaryota</taxon>
        <taxon>Fungi</taxon>
        <taxon>Fungi incertae sedis</taxon>
        <taxon>Mucoromycota</taxon>
        <taxon>Mucoromycotina</taxon>
        <taxon>Mucoromycetes</taxon>
        <taxon>Mucorales</taxon>
        <taxon>Mucorineae</taxon>
        <taxon>Mucoraceae</taxon>
        <taxon>Mucor</taxon>
    </lineage>
</organism>
<dbReference type="AlphaFoldDB" id="A0AAN7I3W1"/>
<proteinExistence type="predicted"/>
<evidence type="ECO:0000313" key="2">
    <source>
        <dbReference type="Proteomes" id="UP001304243"/>
    </source>
</evidence>
<reference evidence="1 2" key="1">
    <citation type="submission" date="2022-11" db="EMBL/GenBank/DDBJ databases">
        <title>Mucor velutinosus strain NIH1002 WGS.</title>
        <authorList>
            <person name="Subramanian P."/>
            <person name="Mullikin J.C."/>
            <person name="Segre J.A."/>
            <person name="Zelazny A.M."/>
        </authorList>
    </citation>
    <scope>NUCLEOTIDE SEQUENCE [LARGE SCALE GENOMIC DNA]</scope>
    <source>
        <strain evidence="1 2">NIH1002</strain>
    </source>
</reference>
<sequence>MFSDAPLAKLLDGGFKLKLANNVVSASCNFADAGTRFTCYFNHPYFIKYFAVAGSGSYHSVYGPSTITAYKQAKSYKPDYSLQASKVQQACVQLRRISVEIELEESVKLDLVISVFMLRHWGKEQYQGIKLNFDEGDRDQLYDKIEGLQRKLKMEHLLSQDTPPIVTKVDYVLQTATSSRRPGVVQSAYDYDIHKDFQEDLCEKVHTSWLREPIVFPKPTIAT</sequence>
<accession>A0AAN7I3W1</accession>
<evidence type="ECO:0000313" key="1">
    <source>
        <dbReference type="EMBL" id="KAK4520012.1"/>
    </source>
</evidence>
<protein>
    <submittedName>
        <fullName evidence="1">Uncharacterized protein</fullName>
    </submittedName>
</protein>
<dbReference type="Proteomes" id="UP001304243">
    <property type="component" value="Unassembled WGS sequence"/>
</dbReference>
<keyword evidence="2" id="KW-1185">Reference proteome</keyword>
<dbReference type="RefSeq" id="XP_064686678.1">
    <property type="nucleotide sequence ID" value="XM_064827394.1"/>
</dbReference>
<name>A0AAN7I3W1_9FUNG</name>